<keyword evidence="5" id="KW-0904">Protein phosphatase</keyword>
<dbReference type="SMART" id="SM00450">
    <property type="entry name" value="RHOD"/>
    <property type="match status" value="1"/>
</dbReference>
<dbReference type="AlphaFoldDB" id="A0A6G3MEF9"/>
<keyword evidence="6" id="KW-0131">Cell cycle</keyword>
<keyword evidence="4" id="KW-0378">Hydrolase</keyword>
<dbReference type="GO" id="GO:0000086">
    <property type="term" value="P:G2/M transition of mitotic cell cycle"/>
    <property type="evidence" value="ECO:0007669"/>
    <property type="project" value="TreeGrafter"/>
</dbReference>
<feature type="domain" description="Rhodanese" evidence="7">
    <location>
        <begin position="91"/>
        <end position="162"/>
    </location>
</feature>
<evidence type="ECO:0000313" key="8">
    <source>
        <dbReference type="EMBL" id="NDJ92363.1"/>
    </source>
</evidence>
<dbReference type="PANTHER" id="PTHR10828">
    <property type="entry name" value="M-PHASE INDUCER PHOSPHATASE DUAL SPECIFICITY PHOSPHATASE CDC25"/>
    <property type="match status" value="1"/>
</dbReference>
<dbReference type="GO" id="GO:0010971">
    <property type="term" value="P:positive regulation of G2/M transition of mitotic cell cycle"/>
    <property type="evidence" value="ECO:0007669"/>
    <property type="project" value="TreeGrafter"/>
</dbReference>
<dbReference type="InterPro" id="IPR001763">
    <property type="entry name" value="Rhodanese-like_dom"/>
</dbReference>
<evidence type="ECO:0000256" key="2">
    <source>
        <dbReference type="ARBA" id="ARBA00013064"/>
    </source>
</evidence>
<dbReference type="EC" id="3.1.3.48" evidence="2"/>
<dbReference type="GO" id="GO:0051301">
    <property type="term" value="P:cell division"/>
    <property type="evidence" value="ECO:0007669"/>
    <property type="project" value="UniProtKB-KW"/>
</dbReference>
<evidence type="ECO:0000256" key="1">
    <source>
        <dbReference type="ARBA" id="ARBA00011065"/>
    </source>
</evidence>
<dbReference type="InterPro" id="IPR000751">
    <property type="entry name" value="MPI_Phosphatase"/>
</dbReference>
<dbReference type="SUPFAM" id="SSF52821">
    <property type="entry name" value="Rhodanese/Cell cycle control phosphatase"/>
    <property type="match status" value="1"/>
</dbReference>
<evidence type="ECO:0000256" key="3">
    <source>
        <dbReference type="ARBA" id="ARBA00022618"/>
    </source>
</evidence>
<proteinExistence type="inferred from homology"/>
<sequence length="175" mass="20192">MPECPCERKEMNVRLKRIGSVPSVPTNPQLIKPISFGEYSEQKQESEFNDILIGDLTRPHSLSVLPVKNKEVVSISPYMLSKLLDGECPVSVQNTMIIDCRYPYEYDGGHIKNAINIYTKEKMENILFHNSLNLLYNPKNNNSALILILHCEYSQHRGPSMYVFVSKYIFPRFSY</sequence>
<dbReference type="PROSITE" id="PS50206">
    <property type="entry name" value="RHODANESE_3"/>
    <property type="match status" value="1"/>
</dbReference>
<dbReference type="InterPro" id="IPR036873">
    <property type="entry name" value="Rhodanese-like_dom_sf"/>
</dbReference>
<dbReference type="GO" id="GO:0005634">
    <property type="term" value="C:nucleus"/>
    <property type="evidence" value="ECO:0007669"/>
    <property type="project" value="TreeGrafter"/>
</dbReference>
<protein>
    <recommendedName>
        <fullName evidence="2">protein-tyrosine-phosphatase</fullName>
        <ecNumber evidence="2">3.1.3.48</ecNumber>
    </recommendedName>
</protein>
<evidence type="ECO:0000256" key="5">
    <source>
        <dbReference type="ARBA" id="ARBA00022912"/>
    </source>
</evidence>
<comment type="similarity">
    <text evidence="1">Belongs to the MPI phosphatase family.</text>
</comment>
<evidence type="ECO:0000259" key="7">
    <source>
        <dbReference type="PROSITE" id="PS50206"/>
    </source>
</evidence>
<organism evidence="8">
    <name type="scientific">Henneguya salminicola</name>
    <name type="common">Myxosporean</name>
    <dbReference type="NCBI Taxonomy" id="69463"/>
    <lineage>
        <taxon>Eukaryota</taxon>
        <taxon>Metazoa</taxon>
        <taxon>Cnidaria</taxon>
        <taxon>Myxozoa</taxon>
        <taxon>Myxosporea</taxon>
        <taxon>Bivalvulida</taxon>
        <taxon>Platysporina</taxon>
        <taxon>Myxobolidae</taxon>
        <taxon>Henneguya</taxon>
    </lineage>
</organism>
<dbReference type="Pfam" id="PF00581">
    <property type="entry name" value="Rhodanese"/>
    <property type="match status" value="1"/>
</dbReference>
<name>A0A6G3MEF9_HENSL</name>
<reference evidence="8" key="1">
    <citation type="submission" date="2018-11" db="EMBL/GenBank/DDBJ databases">
        <title>Henneguya salminicola genome and transcriptome.</title>
        <authorList>
            <person name="Yahalomi D."/>
            <person name="Atkinson S.D."/>
            <person name="Neuhof M."/>
            <person name="Chang E.S."/>
            <person name="Philippe H."/>
            <person name="Cartwright P."/>
            <person name="Bartholomew J.L."/>
            <person name="Huchon D."/>
        </authorList>
    </citation>
    <scope>NUCLEOTIDE SEQUENCE</scope>
    <source>
        <strain evidence="8">Hz1</strain>
        <tissue evidence="8">Whole</tissue>
    </source>
</reference>
<evidence type="ECO:0000256" key="4">
    <source>
        <dbReference type="ARBA" id="ARBA00022801"/>
    </source>
</evidence>
<dbReference type="GO" id="GO:0005737">
    <property type="term" value="C:cytoplasm"/>
    <property type="evidence" value="ECO:0007669"/>
    <property type="project" value="TreeGrafter"/>
</dbReference>
<dbReference type="PRINTS" id="PR00716">
    <property type="entry name" value="MPIPHPHTASE"/>
</dbReference>
<dbReference type="Gene3D" id="3.40.250.10">
    <property type="entry name" value="Rhodanese-like domain"/>
    <property type="match status" value="1"/>
</dbReference>
<dbReference type="GO" id="GO:0004725">
    <property type="term" value="F:protein tyrosine phosphatase activity"/>
    <property type="evidence" value="ECO:0007669"/>
    <property type="project" value="UniProtKB-EC"/>
</dbReference>
<accession>A0A6G3MEF9</accession>
<dbReference type="EMBL" id="GHBP01000547">
    <property type="protein sequence ID" value="NDJ92363.1"/>
    <property type="molecule type" value="Transcribed_RNA"/>
</dbReference>
<dbReference type="GO" id="GO:0110032">
    <property type="term" value="P:positive regulation of G2/MI transition of meiotic cell cycle"/>
    <property type="evidence" value="ECO:0007669"/>
    <property type="project" value="TreeGrafter"/>
</dbReference>
<keyword evidence="3" id="KW-0132">Cell division</keyword>
<evidence type="ECO:0000256" key="6">
    <source>
        <dbReference type="ARBA" id="ARBA00023306"/>
    </source>
</evidence>
<dbReference type="PANTHER" id="PTHR10828:SF17">
    <property type="entry name" value="PROTEIN-TYROSINE-PHOSPHATASE"/>
    <property type="match status" value="1"/>
</dbReference>